<protein>
    <submittedName>
        <fullName evidence="1">Uncharacterized protein</fullName>
    </submittedName>
</protein>
<keyword evidence="2" id="KW-1185">Reference proteome</keyword>
<gene>
    <name evidence="1" type="ORF">E1757_01965</name>
</gene>
<dbReference type="OrthoDB" id="2665608at2"/>
<evidence type="ECO:0000313" key="1">
    <source>
        <dbReference type="EMBL" id="TDG00424.1"/>
    </source>
</evidence>
<sequence length="170" mass="19464">MTQYDRLCPWCQTEIVWDPELGPEDTCPHCLNELGEYRSVSLKVKQDGQQLVYDDEPLEDDDIEDDDLVDLEDDEGDTTFDEYVEGTQRVLDLQEEAPECTFCQSFMLLAGSRTMGDDFTPLLPGKLKEPLVKPTSTLKVYVCPSCFKVEHMLGEDERLSMIELLRENGK</sequence>
<dbReference type="RefSeq" id="WP_133225133.1">
    <property type="nucleotide sequence ID" value="NZ_SMRT01000001.1"/>
</dbReference>
<organism evidence="1 2">
    <name type="scientific">Paenibacillus piri</name>
    <dbReference type="NCBI Taxonomy" id="2547395"/>
    <lineage>
        <taxon>Bacteria</taxon>
        <taxon>Bacillati</taxon>
        <taxon>Bacillota</taxon>
        <taxon>Bacilli</taxon>
        <taxon>Bacillales</taxon>
        <taxon>Paenibacillaceae</taxon>
        <taxon>Paenibacillus</taxon>
    </lineage>
</organism>
<evidence type="ECO:0000313" key="2">
    <source>
        <dbReference type="Proteomes" id="UP000295636"/>
    </source>
</evidence>
<reference evidence="1 2" key="1">
    <citation type="submission" date="2019-03" db="EMBL/GenBank/DDBJ databases">
        <title>This is whole genome sequence of Paenibacillus sp MS74 strain.</title>
        <authorList>
            <person name="Trinh H.N."/>
        </authorList>
    </citation>
    <scope>NUCLEOTIDE SEQUENCE [LARGE SCALE GENOMIC DNA]</scope>
    <source>
        <strain evidence="1 2">MS74</strain>
    </source>
</reference>
<comment type="caution">
    <text evidence="1">The sequence shown here is derived from an EMBL/GenBank/DDBJ whole genome shotgun (WGS) entry which is preliminary data.</text>
</comment>
<dbReference type="AlphaFoldDB" id="A0A4R5KWN4"/>
<dbReference type="EMBL" id="SMRT01000001">
    <property type="protein sequence ID" value="TDG00424.1"/>
    <property type="molecule type" value="Genomic_DNA"/>
</dbReference>
<accession>A0A4R5KWN4</accession>
<proteinExistence type="predicted"/>
<dbReference type="Proteomes" id="UP000295636">
    <property type="component" value="Unassembled WGS sequence"/>
</dbReference>
<name>A0A4R5KWN4_9BACL</name>